<accession>A0A517P5F0</accession>
<dbReference type="AlphaFoldDB" id="A0A517P5F0"/>
<dbReference type="OrthoDB" id="1002047at2"/>
<reference evidence="1 2" key="1">
    <citation type="submission" date="2019-02" db="EMBL/GenBank/DDBJ databases">
        <title>Deep-cultivation of Planctomycetes and their phenomic and genomic characterization uncovers novel biology.</title>
        <authorList>
            <person name="Wiegand S."/>
            <person name="Jogler M."/>
            <person name="Boedeker C."/>
            <person name="Pinto D."/>
            <person name="Vollmers J."/>
            <person name="Rivas-Marin E."/>
            <person name="Kohn T."/>
            <person name="Peeters S.H."/>
            <person name="Heuer A."/>
            <person name="Rast P."/>
            <person name="Oberbeckmann S."/>
            <person name="Bunk B."/>
            <person name="Jeske O."/>
            <person name="Meyerdierks A."/>
            <person name="Storesund J.E."/>
            <person name="Kallscheuer N."/>
            <person name="Luecker S."/>
            <person name="Lage O.M."/>
            <person name="Pohl T."/>
            <person name="Merkel B.J."/>
            <person name="Hornburger P."/>
            <person name="Mueller R.-W."/>
            <person name="Bruemmer F."/>
            <person name="Labrenz M."/>
            <person name="Spormann A.M."/>
            <person name="Op den Camp H."/>
            <person name="Overmann J."/>
            <person name="Amann R."/>
            <person name="Jetten M.S.M."/>
            <person name="Mascher T."/>
            <person name="Medema M.H."/>
            <person name="Devos D.P."/>
            <person name="Kaster A.-K."/>
            <person name="Ovreas L."/>
            <person name="Rohde M."/>
            <person name="Galperin M.Y."/>
            <person name="Jogler C."/>
        </authorList>
    </citation>
    <scope>NUCLEOTIDE SEQUENCE [LARGE SCALE GENOMIC DNA]</scope>
    <source>
        <strain evidence="1 2">CA12</strain>
    </source>
</reference>
<keyword evidence="2" id="KW-1185">Reference proteome</keyword>
<evidence type="ECO:0000313" key="1">
    <source>
        <dbReference type="EMBL" id="QDT14575.1"/>
    </source>
</evidence>
<sequence length="130" mass="15082">MDASQRAEMYVDSLEEEGYRAEIDDDGDVFFRHEGGTYIITVEEDEEFFRLIFANFWSLDDLPEKAQAVRVAHDVTRAVKAAKVFRVKDNMWCTVEAFHDPPENFKSVLLRSIRAIQAAVARFAEEMRKD</sequence>
<dbReference type="Proteomes" id="UP000318741">
    <property type="component" value="Chromosome"/>
</dbReference>
<proteinExistence type="predicted"/>
<protein>
    <recommendedName>
        <fullName evidence="3">Tir chaperone protein (CesT)</fullName>
    </recommendedName>
</protein>
<gene>
    <name evidence="1" type="ORF">CA12_06500</name>
</gene>
<name>A0A517P5F0_9PLAN</name>
<organism evidence="1 2">
    <name type="scientific">Alienimonas californiensis</name>
    <dbReference type="NCBI Taxonomy" id="2527989"/>
    <lineage>
        <taxon>Bacteria</taxon>
        <taxon>Pseudomonadati</taxon>
        <taxon>Planctomycetota</taxon>
        <taxon>Planctomycetia</taxon>
        <taxon>Planctomycetales</taxon>
        <taxon>Planctomycetaceae</taxon>
        <taxon>Alienimonas</taxon>
    </lineage>
</organism>
<evidence type="ECO:0008006" key="3">
    <source>
        <dbReference type="Google" id="ProtNLM"/>
    </source>
</evidence>
<dbReference type="RefSeq" id="WP_145357456.1">
    <property type="nucleotide sequence ID" value="NZ_CP036265.1"/>
</dbReference>
<evidence type="ECO:0000313" key="2">
    <source>
        <dbReference type="Proteomes" id="UP000318741"/>
    </source>
</evidence>
<dbReference type="KEGG" id="acaf:CA12_06500"/>
<dbReference type="EMBL" id="CP036265">
    <property type="protein sequence ID" value="QDT14575.1"/>
    <property type="molecule type" value="Genomic_DNA"/>
</dbReference>